<dbReference type="GO" id="GO:0019509">
    <property type="term" value="P:L-methionine salvage from methylthioadenosine"/>
    <property type="evidence" value="ECO:0007669"/>
    <property type="project" value="UniProtKB-UniRule"/>
</dbReference>
<feature type="binding site" evidence="9">
    <location>
        <position position="117"/>
    </location>
    <ligand>
        <name>Zn(2+)</name>
        <dbReference type="ChEBI" id="CHEBI:29105"/>
    </ligand>
</feature>
<feature type="domain" description="Class II aldolase/adducin N-terminal" evidence="10">
    <location>
        <begin position="28"/>
        <end position="223"/>
    </location>
</feature>
<dbReference type="InterPro" id="IPR017714">
    <property type="entry name" value="MethylthioRu-1-P_deHdtase_MtnB"/>
</dbReference>
<comment type="similarity">
    <text evidence="1">Belongs to the aldolase class II family. Adducin subfamily.</text>
</comment>
<evidence type="ECO:0000256" key="5">
    <source>
        <dbReference type="ARBA" id="ARBA00022833"/>
    </source>
</evidence>
<comment type="catalytic activity">
    <reaction evidence="9">
        <text>5-(methylsulfanyl)-D-ribulose 1-phosphate = 5-methylsulfanyl-2,3-dioxopentyl phosphate + H2O</text>
        <dbReference type="Rhea" id="RHEA:15549"/>
        <dbReference type="ChEBI" id="CHEBI:15377"/>
        <dbReference type="ChEBI" id="CHEBI:58548"/>
        <dbReference type="ChEBI" id="CHEBI:58828"/>
        <dbReference type="EC" id="4.2.1.109"/>
    </reaction>
</comment>
<evidence type="ECO:0000256" key="3">
    <source>
        <dbReference type="ARBA" id="ARBA00022605"/>
    </source>
</evidence>
<keyword evidence="4 9" id="KW-0479">Metal-binding</keyword>
<keyword evidence="3 9" id="KW-0028">Amino-acid biosynthesis</keyword>
<keyword evidence="6 9" id="KW-0486">Methionine biosynthesis</keyword>
<dbReference type="EMBL" id="LR000431">
    <property type="protein sequence ID" value="SVE70050.1"/>
    <property type="molecule type" value="mRNA"/>
</dbReference>
<feature type="binding site" evidence="9">
    <location>
        <position position="99"/>
    </location>
    <ligand>
        <name>substrate</name>
    </ligand>
</feature>
<evidence type="ECO:0000256" key="9">
    <source>
        <dbReference type="HAMAP-Rule" id="MF_03116"/>
    </source>
</evidence>
<protein>
    <recommendedName>
        <fullName evidence="9">Probable methylthioribulose-1-phosphate dehydratase</fullName>
        <shortName evidence="9">MTRu-1-P dehydratase</shortName>
        <ecNumber evidence="9">4.2.1.109</ecNumber>
    </recommendedName>
</protein>
<comment type="function">
    <text evidence="8">Catalyzes the dehydration of methylthioribulose-1-phosphate (MTRu-1-P) into 2,3-diketo-5-methylthiopentyl-1-phosphate (DK-MTP-1-P). Functions in the methionine salvage pathway, which plays a key role in cancer, apoptosis, microbial proliferation and inflammation. May inhibit the CASP1-related inflammatory response (pyroptosis), the CASP9-dependent apoptotic pathway and the cytochrome c-dependent and APAF1-mediated cell death.</text>
</comment>
<feature type="binding site" evidence="9">
    <location>
        <position position="196"/>
    </location>
    <ligand>
        <name>Zn(2+)</name>
        <dbReference type="ChEBI" id="CHEBI:29105"/>
    </ligand>
</feature>
<evidence type="ECO:0000259" key="10">
    <source>
        <dbReference type="SMART" id="SM01007"/>
    </source>
</evidence>
<dbReference type="UniPathway" id="UPA00904">
    <property type="reaction ID" value="UER00875"/>
</dbReference>
<evidence type="ECO:0000256" key="6">
    <source>
        <dbReference type="ARBA" id="ARBA00023167"/>
    </source>
</evidence>
<dbReference type="Pfam" id="PF00596">
    <property type="entry name" value="Aldolase_II"/>
    <property type="match status" value="1"/>
</dbReference>
<comment type="similarity">
    <text evidence="9">Belongs to the aldolase class II family. MtnB subfamily.</text>
</comment>
<dbReference type="GO" id="GO:0046570">
    <property type="term" value="F:methylthioribulose 1-phosphate dehydratase activity"/>
    <property type="evidence" value="ECO:0007669"/>
    <property type="project" value="UniProtKB-UniRule"/>
</dbReference>
<accession>A0A4Y7LM60</accession>
<feature type="active site" description="Proton donor/acceptor" evidence="9">
    <location>
        <position position="140"/>
    </location>
</feature>
<proteinExistence type="evidence at transcript level"/>
<dbReference type="NCBIfam" id="TIGR03328">
    <property type="entry name" value="salvage_mtnB"/>
    <property type="match status" value="1"/>
</dbReference>
<comment type="cofactor">
    <cofactor evidence="9">
        <name>Zn(2+)</name>
        <dbReference type="ChEBI" id="CHEBI:29105"/>
    </cofactor>
    <text evidence="9">Binds 1 zinc ion per subunit.</text>
</comment>
<comment type="pathway">
    <text evidence="9">Amino-acid biosynthesis; L-methionine biosynthesis via salvage pathway; L-methionine from S-methyl-5-thio-alpha-D-ribose 1-phosphate: step 2/6.</text>
</comment>
<dbReference type="InterPro" id="IPR027514">
    <property type="entry name" value="Salvage_MtnB_euk"/>
</dbReference>
<dbReference type="HAMAP" id="MF_03116">
    <property type="entry name" value="Salvage_MtnB_euk"/>
    <property type="match status" value="1"/>
</dbReference>
<dbReference type="Gene3D" id="3.40.225.10">
    <property type="entry name" value="Class II aldolase/adducin N-terminal domain"/>
    <property type="match status" value="1"/>
</dbReference>
<keyword evidence="7 9" id="KW-0456">Lyase</keyword>
<dbReference type="EC" id="4.2.1.109" evidence="9"/>
<evidence type="ECO:0000256" key="4">
    <source>
        <dbReference type="ARBA" id="ARBA00022723"/>
    </source>
</evidence>
<evidence type="ECO:0000256" key="1">
    <source>
        <dbReference type="ARBA" id="ARBA00006274"/>
    </source>
</evidence>
<dbReference type="InterPro" id="IPR036409">
    <property type="entry name" value="Aldolase_II/adducin_N_sf"/>
</dbReference>
<evidence type="ECO:0000256" key="8">
    <source>
        <dbReference type="ARBA" id="ARBA00060021"/>
    </source>
</evidence>
<keyword evidence="2 9" id="KW-0963">Cytoplasm</keyword>
<dbReference type="FunFam" id="3.40.225.10:FF:000003">
    <property type="entry name" value="Methylthioribulose-1-phosphate dehydratase"/>
    <property type="match status" value="1"/>
</dbReference>
<sequence length="238" mass="27161">MEKGGDQIVSWEEETDIEIERDETHPRRLIPELCQLFYQLGWVTGTGGGISIKRGDAIYIAPSGVQKERIKSDDLFVQDITGRDLKVPPINKKLKKSQCTPLFMCAYTERKAGAVIHTHAKSAVLVSLLCDQEFKISHQEMIKGIWNSELGRYYNYNETLTVPIIENTCWESELEGSLHAAMLKYPSTSAVLVRRHGIYVWGTSWQQTKAMTECYDYLMDLAVQMKQLNIPWQVEPSS</sequence>
<gene>
    <name evidence="11" type="primary">EOG090X0D1G</name>
</gene>
<dbReference type="PANTHER" id="PTHR10640:SF7">
    <property type="entry name" value="METHYLTHIORIBULOSE-1-PHOSPHATE DEHYDRATASE"/>
    <property type="match status" value="1"/>
</dbReference>
<dbReference type="GO" id="GO:0008270">
    <property type="term" value="F:zinc ion binding"/>
    <property type="evidence" value="ECO:0007669"/>
    <property type="project" value="UniProtKB-UniRule"/>
</dbReference>
<dbReference type="SUPFAM" id="SSF53639">
    <property type="entry name" value="AraD/HMP-PK domain-like"/>
    <property type="match status" value="1"/>
</dbReference>
<evidence type="ECO:0000256" key="2">
    <source>
        <dbReference type="ARBA" id="ARBA00022490"/>
    </source>
</evidence>
<keyword evidence="5 9" id="KW-0862">Zinc</keyword>
<organism evidence="11">
    <name type="scientific">Eubosmina coregoni</name>
    <dbReference type="NCBI Taxonomy" id="186181"/>
    <lineage>
        <taxon>Eukaryota</taxon>
        <taxon>Metazoa</taxon>
        <taxon>Ecdysozoa</taxon>
        <taxon>Arthropoda</taxon>
        <taxon>Crustacea</taxon>
        <taxon>Branchiopoda</taxon>
        <taxon>Diplostraca</taxon>
        <taxon>Cladocera</taxon>
        <taxon>Anomopoda</taxon>
        <taxon>Bosminidae</taxon>
        <taxon>Eubosmina</taxon>
    </lineage>
</organism>
<dbReference type="InterPro" id="IPR001303">
    <property type="entry name" value="Aldolase_II/adducin_N"/>
</dbReference>
<dbReference type="AlphaFoldDB" id="A0A4Y7LM60"/>
<reference evidence="11" key="1">
    <citation type="submission" date="2018-08" db="EMBL/GenBank/DDBJ databases">
        <authorList>
            <person name="Cornetti L."/>
        </authorList>
    </citation>
    <scope>NUCLEOTIDE SEQUENCE</scope>
    <source>
        <strain evidence="11">FI-BAL1-1</strain>
    </source>
</reference>
<comment type="subcellular location">
    <subcellularLocation>
        <location evidence="9">Cytoplasm</location>
    </subcellularLocation>
</comment>
<dbReference type="GO" id="GO:0005737">
    <property type="term" value="C:cytoplasm"/>
    <property type="evidence" value="ECO:0007669"/>
    <property type="project" value="UniProtKB-SubCell"/>
</dbReference>
<dbReference type="SMART" id="SM01007">
    <property type="entry name" value="Aldolase_II"/>
    <property type="match status" value="1"/>
</dbReference>
<feature type="binding site" evidence="9">
    <location>
        <position position="119"/>
    </location>
    <ligand>
        <name>Zn(2+)</name>
        <dbReference type="ChEBI" id="CHEBI:29105"/>
    </ligand>
</feature>
<evidence type="ECO:0000313" key="11">
    <source>
        <dbReference type="EMBL" id="SVE70050.1"/>
    </source>
</evidence>
<dbReference type="PANTHER" id="PTHR10640">
    <property type="entry name" value="METHYLTHIORIBULOSE-1-PHOSPHATE DEHYDRATASE"/>
    <property type="match status" value="1"/>
</dbReference>
<evidence type="ECO:0000256" key="7">
    <source>
        <dbReference type="ARBA" id="ARBA00023239"/>
    </source>
</evidence>
<name>A0A4Y7LM60_9CRUS</name>